<keyword evidence="9" id="KW-0325">Glycoprotein</keyword>
<dbReference type="STRING" id="7757.ENSPMAP00000006720"/>
<keyword evidence="2 14" id="KW-0812">Transmembrane</keyword>
<dbReference type="AlphaFoldDB" id="S4RND4"/>
<keyword evidence="6 14" id="KW-0472">Membrane</keyword>
<dbReference type="InterPro" id="IPR007110">
    <property type="entry name" value="Ig-like_dom"/>
</dbReference>
<dbReference type="PANTHER" id="PTHR19890:SF10">
    <property type="entry name" value="FIBROBLAST GROWTH FACTOR RECEPTOR-LIKE 1"/>
    <property type="match status" value="1"/>
</dbReference>
<dbReference type="PANTHER" id="PTHR19890">
    <property type="entry name" value="FIBROBLAST GROWTH FACTOR RECEPTOR"/>
    <property type="match status" value="1"/>
</dbReference>
<keyword evidence="7" id="KW-1015">Disulfide bond</keyword>
<dbReference type="Ensembl" id="ENSPMAT00000006750.1">
    <property type="protein sequence ID" value="ENSPMAP00000006720.1"/>
    <property type="gene ID" value="ENSPMAG00000006079.1"/>
</dbReference>
<feature type="region of interest" description="Disordered" evidence="13">
    <location>
        <begin position="405"/>
        <end position="431"/>
    </location>
</feature>
<dbReference type="InterPro" id="IPR003598">
    <property type="entry name" value="Ig_sub2"/>
</dbReference>
<evidence type="ECO:0000256" key="9">
    <source>
        <dbReference type="ARBA" id="ARBA00023180"/>
    </source>
</evidence>
<keyword evidence="5 14" id="KW-1133">Transmembrane helix</keyword>
<evidence type="ECO:0000256" key="14">
    <source>
        <dbReference type="SAM" id="Phobius"/>
    </source>
</evidence>
<dbReference type="Pfam" id="PF13927">
    <property type="entry name" value="Ig_3"/>
    <property type="match status" value="1"/>
</dbReference>
<dbReference type="SMART" id="SM00408">
    <property type="entry name" value="IGc2"/>
    <property type="match status" value="3"/>
</dbReference>
<dbReference type="InterPro" id="IPR052615">
    <property type="entry name" value="FGFRL"/>
</dbReference>
<dbReference type="InterPro" id="IPR013783">
    <property type="entry name" value="Ig-like_fold"/>
</dbReference>
<evidence type="ECO:0000256" key="5">
    <source>
        <dbReference type="ARBA" id="ARBA00022989"/>
    </source>
</evidence>
<comment type="subcellular location">
    <subcellularLocation>
        <location evidence="1">Membrane</location>
        <topology evidence="1">Single-pass membrane protein</topology>
    </subcellularLocation>
</comment>
<dbReference type="PROSITE" id="PS50835">
    <property type="entry name" value="IG_LIKE"/>
    <property type="match status" value="3"/>
</dbReference>
<evidence type="ECO:0000259" key="15">
    <source>
        <dbReference type="PROSITE" id="PS50835"/>
    </source>
</evidence>
<dbReference type="InterPro" id="IPR003599">
    <property type="entry name" value="Ig_sub"/>
</dbReference>
<protein>
    <recommendedName>
        <fullName evidence="12">Fibroblast growth factor receptor-like 1</fullName>
    </recommendedName>
</protein>
<dbReference type="Gene3D" id="2.60.40.10">
    <property type="entry name" value="Immunoglobulins"/>
    <property type="match status" value="3"/>
</dbReference>
<evidence type="ECO:0000256" key="1">
    <source>
        <dbReference type="ARBA" id="ARBA00004167"/>
    </source>
</evidence>
<dbReference type="GeneTree" id="ENSGT00940000156736"/>
<dbReference type="InterPro" id="IPR013098">
    <property type="entry name" value="Ig_I-set"/>
</dbReference>
<name>S4RND4_PETMA</name>
<reference evidence="16" key="2">
    <citation type="submission" date="2025-09" db="UniProtKB">
        <authorList>
            <consortium name="Ensembl"/>
        </authorList>
    </citation>
    <scope>IDENTIFICATION</scope>
</reference>
<comment type="function">
    <text evidence="11">Has a negative effect on cell proliferation.</text>
</comment>
<dbReference type="Pfam" id="PF07679">
    <property type="entry name" value="I-set"/>
    <property type="match status" value="2"/>
</dbReference>
<keyword evidence="4" id="KW-0677">Repeat</keyword>
<evidence type="ECO:0000256" key="12">
    <source>
        <dbReference type="ARBA" id="ARBA00074412"/>
    </source>
</evidence>
<evidence type="ECO:0000256" key="11">
    <source>
        <dbReference type="ARBA" id="ARBA00053149"/>
    </source>
</evidence>
<sequence>SLASSVSLNFTDILNYTLGVVFRSGPPRVSERVSERVLARVGRTLKLSCPVEGDPPPLIMWSKDGRNIHSGWMRYRVLRDGLRVTELEPDDAGVFTCQATNGFGSVTINYSLAVIANITIPPYLPAPCLREPNASMQIQKPGGQPRWMKPRFTQPAKMRRRVIARPVGSSVRLKCNAGGSPRPDVVWFKDEHVFGDAAQGKKRWTLILRSLRPEDAGRYTCRVSNRFGEISATYKIDVIERMRSKPVLTGTHPVNTTVDFGGSTSLQCKVRSDVKPVIQWLKRVEPGGVHGLNSTIDVRGQRFAVLPTGEVWSRPDGSYLNKLVIVRARAEDAGMYICLGANSMGYSFRSAFLTVQSAQSDPTKMKREPLPTASSLPWPAIVGIPTGVCLLLAMATFWLCRHHNRSSSASPRGGERTASAQATLSEKEGSSLAGVPEECALPTAAGIAQTPRTFSPSKFYHMDVHSHYHAHAEGKVQEHQYVHYKC</sequence>
<evidence type="ECO:0000256" key="10">
    <source>
        <dbReference type="ARBA" id="ARBA00023319"/>
    </source>
</evidence>
<feature type="domain" description="Ig-like" evidence="15">
    <location>
        <begin position="27"/>
        <end position="113"/>
    </location>
</feature>
<evidence type="ECO:0000256" key="2">
    <source>
        <dbReference type="ARBA" id="ARBA00022692"/>
    </source>
</evidence>
<dbReference type="FunFam" id="2.60.40.10:FF:000246">
    <property type="entry name" value="Fibroblast growth factor receptor like 1"/>
    <property type="match status" value="1"/>
</dbReference>
<dbReference type="OMA" id="IVWWKDD"/>
<keyword evidence="8" id="KW-0675">Receptor</keyword>
<dbReference type="FunFam" id="2.60.40.10:FF:000593">
    <property type="entry name" value="Fibroblast growth factor receptor-like 1"/>
    <property type="match status" value="1"/>
</dbReference>
<evidence type="ECO:0000256" key="6">
    <source>
        <dbReference type="ARBA" id="ARBA00023136"/>
    </source>
</evidence>
<evidence type="ECO:0000313" key="16">
    <source>
        <dbReference type="Ensembl" id="ENSPMAP00000006720.1"/>
    </source>
</evidence>
<dbReference type="GO" id="GO:0017134">
    <property type="term" value="F:fibroblast growth factor binding"/>
    <property type="evidence" value="ECO:0007669"/>
    <property type="project" value="TreeGrafter"/>
</dbReference>
<feature type="domain" description="Ig-like" evidence="15">
    <location>
        <begin position="246"/>
        <end position="354"/>
    </location>
</feature>
<dbReference type="GO" id="GO:0005007">
    <property type="term" value="F:fibroblast growth factor receptor activity"/>
    <property type="evidence" value="ECO:0007669"/>
    <property type="project" value="TreeGrafter"/>
</dbReference>
<dbReference type="GO" id="GO:0005886">
    <property type="term" value="C:plasma membrane"/>
    <property type="evidence" value="ECO:0007669"/>
    <property type="project" value="TreeGrafter"/>
</dbReference>
<reference evidence="16" key="1">
    <citation type="submission" date="2025-08" db="UniProtKB">
        <authorList>
            <consortium name="Ensembl"/>
        </authorList>
    </citation>
    <scope>IDENTIFICATION</scope>
</reference>
<evidence type="ECO:0000256" key="3">
    <source>
        <dbReference type="ARBA" id="ARBA00022729"/>
    </source>
</evidence>
<feature type="transmembrane region" description="Helical" evidence="14">
    <location>
        <begin position="376"/>
        <end position="400"/>
    </location>
</feature>
<dbReference type="FunFam" id="2.60.40.10:FF:000016">
    <property type="entry name" value="Fibroblast growth factor receptor"/>
    <property type="match status" value="1"/>
</dbReference>
<evidence type="ECO:0000256" key="7">
    <source>
        <dbReference type="ARBA" id="ARBA00023157"/>
    </source>
</evidence>
<feature type="domain" description="Ig-like" evidence="15">
    <location>
        <begin position="150"/>
        <end position="237"/>
    </location>
</feature>
<accession>S4RND4</accession>
<dbReference type="SUPFAM" id="SSF48726">
    <property type="entry name" value="Immunoglobulin"/>
    <property type="match status" value="3"/>
</dbReference>
<organism evidence="16">
    <name type="scientific">Petromyzon marinus</name>
    <name type="common">Sea lamprey</name>
    <dbReference type="NCBI Taxonomy" id="7757"/>
    <lineage>
        <taxon>Eukaryota</taxon>
        <taxon>Metazoa</taxon>
        <taxon>Chordata</taxon>
        <taxon>Craniata</taxon>
        <taxon>Vertebrata</taxon>
        <taxon>Cyclostomata</taxon>
        <taxon>Hyperoartia</taxon>
        <taxon>Petromyzontiformes</taxon>
        <taxon>Petromyzontidae</taxon>
        <taxon>Petromyzon</taxon>
    </lineage>
</organism>
<evidence type="ECO:0000256" key="8">
    <source>
        <dbReference type="ARBA" id="ARBA00023170"/>
    </source>
</evidence>
<evidence type="ECO:0000256" key="13">
    <source>
        <dbReference type="SAM" id="MobiDB-lite"/>
    </source>
</evidence>
<evidence type="ECO:0000256" key="4">
    <source>
        <dbReference type="ARBA" id="ARBA00022737"/>
    </source>
</evidence>
<keyword evidence="10" id="KW-0393">Immunoglobulin domain</keyword>
<proteinExistence type="predicted"/>
<keyword evidence="3" id="KW-0732">Signal</keyword>
<dbReference type="SMART" id="SM00409">
    <property type="entry name" value="IG"/>
    <property type="match status" value="3"/>
</dbReference>
<dbReference type="InterPro" id="IPR036179">
    <property type="entry name" value="Ig-like_dom_sf"/>
</dbReference>
<dbReference type="HOGENOM" id="CLU_038830_1_0_1"/>